<sequence>MATLLTNKNLEKEGRGGDKVLAHLQPGEVVIPKIIAEDEGYRIITKAIFEEYKANFQEFVVGSGKNKVNPETGYLEFFKNPFDRTPKPSLEQQLTQTVASKGLGPTTQTFLDIQKKFKEKRGGGIFSRGILALSNKAVEILGQMTPIPIPQNINISAQRKSEDIRRTRSRKGRRGTILTEGGLGVVGIGKSTLLGGS</sequence>
<organism evidence="1">
    <name type="scientific">marine sediment metagenome</name>
    <dbReference type="NCBI Taxonomy" id="412755"/>
    <lineage>
        <taxon>unclassified sequences</taxon>
        <taxon>metagenomes</taxon>
        <taxon>ecological metagenomes</taxon>
    </lineage>
</organism>
<comment type="caution">
    <text evidence="1">The sequence shown here is derived from an EMBL/GenBank/DDBJ whole genome shotgun (WGS) entry which is preliminary data.</text>
</comment>
<dbReference type="AlphaFoldDB" id="A0A0F9K6S2"/>
<proteinExistence type="predicted"/>
<reference evidence="1" key="1">
    <citation type="journal article" date="2015" name="Nature">
        <title>Complex archaea that bridge the gap between prokaryotes and eukaryotes.</title>
        <authorList>
            <person name="Spang A."/>
            <person name="Saw J.H."/>
            <person name="Jorgensen S.L."/>
            <person name="Zaremba-Niedzwiedzka K."/>
            <person name="Martijn J."/>
            <person name="Lind A.E."/>
            <person name="van Eijk R."/>
            <person name="Schleper C."/>
            <person name="Guy L."/>
            <person name="Ettema T.J."/>
        </authorList>
    </citation>
    <scope>NUCLEOTIDE SEQUENCE</scope>
</reference>
<name>A0A0F9K6S2_9ZZZZ</name>
<evidence type="ECO:0000313" key="1">
    <source>
        <dbReference type="EMBL" id="KKM70346.1"/>
    </source>
</evidence>
<protein>
    <submittedName>
        <fullName evidence="1">Uncharacterized protein</fullName>
    </submittedName>
</protein>
<dbReference type="EMBL" id="LAZR01009834">
    <property type="protein sequence ID" value="KKM70346.1"/>
    <property type="molecule type" value="Genomic_DNA"/>
</dbReference>
<gene>
    <name evidence="1" type="ORF">LCGC14_1441640</name>
</gene>
<accession>A0A0F9K6S2</accession>